<proteinExistence type="predicted"/>
<sequence length="427" mass="47378">MNKSLLIPVFIFLLSAFTLSAQWQPTGFNQSTWILCQTANGNLLSANDVYPDMGGIFISVDEGVSWEDTQAENYSYTAHLVDQESVYMGGVAGNVAISHDNGATWNTSSFGTLFPDSLPDDAIYAMTKHNDRIYASLFAYGVVYSTDQGASWILTDRNSLLDPIDPENGGQWTYNLVSFNGNLYNIGAFGIWEYDEIEDLWTMVDDTWYGSESLIVDDVLYVVYNASGIPAGIRYTTNLLDWDVMPLPSGVSTSVRTLEYYRGAFFMGHVNEAVFYSVDDGQTWNEYREDFPAFSPIPEVNLYGVPMNFVFSGDTMFAGVYSAIEGVGGVYKVPVPADVMAVGDMQISLHTVVYPNPATDLISFQFAQPIEGILTITDLMGRMIFQENLQNKNSISIDLNAQEWSTGLYLYSVRAGASTDFGKFIIR</sequence>
<feature type="signal peptide" evidence="2">
    <location>
        <begin position="1"/>
        <end position="21"/>
    </location>
</feature>
<accession>A0A410G2L4</accession>
<dbReference type="KEGG" id="aev:EI546_07025"/>
<evidence type="ECO:0000259" key="3">
    <source>
        <dbReference type="Pfam" id="PF18962"/>
    </source>
</evidence>
<dbReference type="OrthoDB" id="1408995at2"/>
<dbReference type="SUPFAM" id="SSF110296">
    <property type="entry name" value="Oligoxyloglucan reducing end-specific cellobiohydrolase"/>
    <property type="match status" value="1"/>
</dbReference>
<feature type="chain" id="PRO_5019084788" evidence="2">
    <location>
        <begin position="22"/>
        <end position="427"/>
    </location>
</feature>
<keyword evidence="5" id="KW-1185">Reference proteome</keyword>
<dbReference type="Proteomes" id="UP000285517">
    <property type="component" value="Chromosome"/>
</dbReference>
<dbReference type="InterPro" id="IPR026444">
    <property type="entry name" value="Secre_tail"/>
</dbReference>
<evidence type="ECO:0000256" key="2">
    <source>
        <dbReference type="SAM" id="SignalP"/>
    </source>
</evidence>
<dbReference type="Gene3D" id="2.130.10.10">
    <property type="entry name" value="YVTN repeat-like/Quinoprotein amine dehydrogenase"/>
    <property type="match status" value="1"/>
</dbReference>
<dbReference type="EMBL" id="CP034951">
    <property type="protein sequence ID" value="QAA81493.1"/>
    <property type="molecule type" value="Genomic_DNA"/>
</dbReference>
<evidence type="ECO:0000256" key="1">
    <source>
        <dbReference type="ARBA" id="ARBA00022729"/>
    </source>
</evidence>
<dbReference type="AlphaFoldDB" id="A0A410G2L4"/>
<dbReference type="RefSeq" id="WP_128249881.1">
    <property type="nucleotide sequence ID" value="NZ_CP034951.1"/>
</dbReference>
<gene>
    <name evidence="4" type="ORF">EI546_07025</name>
</gene>
<evidence type="ECO:0000313" key="4">
    <source>
        <dbReference type="EMBL" id="QAA81493.1"/>
    </source>
</evidence>
<evidence type="ECO:0000313" key="5">
    <source>
        <dbReference type="Proteomes" id="UP000285517"/>
    </source>
</evidence>
<dbReference type="Pfam" id="PF18962">
    <property type="entry name" value="Por_Secre_tail"/>
    <property type="match status" value="1"/>
</dbReference>
<dbReference type="InterPro" id="IPR015943">
    <property type="entry name" value="WD40/YVTN_repeat-like_dom_sf"/>
</dbReference>
<reference evidence="4 5" key="1">
    <citation type="submission" date="2019-01" db="EMBL/GenBank/DDBJ databases">
        <title>Complete genome sequencing of Aequorivita sp. H23M31.</title>
        <authorList>
            <person name="Bae J.-W."/>
        </authorList>
    </citation>
    <scope>NUCLEOTIDE SEQUENCE [LARGE SCALE GENOMIC DNA]</scope>
    <source>
        <strain evidence="4 5">H23M31</strain>
    </source>
</reference>
<organism evidence="4 5">
    <name type="scientific">Aequorivita ciconiae</name>
    <dbReference type="NCBI Taxonomy" id="2494375"/>
    <lineage>
        <taxon>Bacteria</taxon>
        <taxon>Pseudomonadati</taxon>
        <taxon>Bacteroidota</taxon>
        <taxon>Flavobacteriia</taxon>
        <taxon>Flavobacteriales</taxon>
        <taxon>Flavobacteriaceae</taxon>
        <taxon>Aequorivita</taxon>
    </lineage>
</organism>
<keyword evidence="1 2" id="KW-0732">Signal</keyword>
<feature type="domain" description="Secretion system C-terminal sorting" evidence="3">
    <location>
        <begin position="353"/>
        <end position="426"/>
    </location>
</feature>
<protein>
    <submittedName>
        <fullName evidence="4">T9SS type A sorting domain-containing protein</fullName>
    </submittedName>
</protein>
<name>A0A410G2L4_9FLAO</name>
<dbReference type="NCBIfam" id="TIGR04183">
    <property type="entry name" value="Por_Secre_tail"/>
    <property type="match status" value="1"/>
</dbReference>